<evidence type="ECO:0000313" key="3">
    <source>
        <dbReference type="Proteomes" id="UP000664405"/>
    </source>
</evidence>
<dbReference type="Proteomes" id="UP000664405">
    <property type="component" value="Unassembled WGS sequence"/>
</dbReference>
<dbReference type="RefSeq" id="WP_170310220.1">
    <property type="nucleotide sequence ID" value="NZ_JAEKJW010000003.1"/>
</dbReference>
<feature type="transmembrane region" description="Helical" evidence="1">
    <location>
        <begin position="7"/>
        <end position="26"/>
    </location>
</feature>
<dbReference type="EMBL" id="JAEKJW010000003">
    <property type="protein sequence ID" value="MBN8198366.1"/>
    <property type="molecule type" value="Genomic_DNA"/>
</dbReference>
<organism evidence="2 3">
    <name type="scientific">Thalassospira povalilytica</name>
    <dbReference type="NCBI Taxonomy" id="732237"/>
    <lineage>
        <taxon>Bacteria</taxon>
        <taxon>Pseudomonadati</taxon>
        <taxon>Pseudomonadota</taxon>
        <taxon>Alphaproteobacteria</taxon>
        <taxon>Rhodospirillales</taxon>
        <taxon>Thalassospiraceae</taxon>
        <taxon>Thalassospira</taxon>
    </lineage>
</organism>
<evidence type="ECO:0000313" key="2">
    <source>
        <dbReference type="EMBL" id="MBN8198366.1"/>
    </source>
</evidence>
<reference evidence="2" key="1">
    <citation type="submission" date="2020-12" db="EMBL/GenBank/DDBJ databases">
        <title>Oil enriched cultivation method for isolating marine PHA-producing bacteria.</title>
        <authorList>
            <person name="Zheng W."/>
            <person name="Yu S."/>
            <person name="Huang Y."/>
        </authorList>
    </citation>
    <scope>NUCLEOTIDE SEQUENCE</scope>
    <source>
        <strain evidence="2">SY-2-3</strain>
    </source>
</reference>
<gene>
    <name evidence="2" type="ORF">JF547_17995</name>
</gene>
<keyword evidence="1" id="KW-1133">Transmembrane helix</keyword>
<sequence>MRILSRIILLLVIAVIVGGATFLVTWDIPAPTTQIEETIPNSRFN</sequence>
<keyword evidence="1" id="KW-0472">Membrane</keyword>
<proteinExistence type="predicted"/>
<accession>A0A8I1MBJ7</accession>
<dbReference type="AlphaFoldDB" id="A0A8I1MBJ7"/>
<name>A0A8I1MBJ7_9PROT</name>
<comment type="caution">
    <text evidence="2">The sequence shown here is derived from an EMBL/GenBank/DDBJ whole genome shotgun (WGS) entry which is preliminary data.</text>
</comment>
<protein>
    <submittedName>
        <fullName evidence="2">Uncharacterized protein</fullName>
    </submittedName>
</protein>
<keyword evidence="1" id="KW-0812">Transmembrane</keyword>
<evidence type="ECO:0000256" key="1">
    <source>
        <dbReference type="SAM" id="Phobius"/>
    </source>
</evidence>